<dbReference type="EMBL" id="QEAS01000005">
    <property type="protein sequence ID" value="PWG81317.1"/>
    <property type="molecule type" value="Genomic_DNA"/>
</dbReference>
<dbReference type="InterPro" id="IPR025345">
    <property type="entry name" value="DUF4249"/>
</dbReference>
<keyword evidence="2" id="KW-1185">Reference proteome</keyword>
<sequence>MKKTLILVLSGFFAAVCSCKDPFVPNVEAKYKNLLVTEGFIQIGGITTIQLSRTGDLKDWQSLIPEKNAEVVIEGDKGTILNGRSDVNGSCELATQNLSLTERYRLKIVTGGKTYLTGYLENKKSPEIDNINFRIENNGFRIYVNTHDNSNQTRYYNWNFTETWEIHSAFPSAFEYKNGQVVPRDQNINIEYCWASNNSSAILIGSSERLSEDKLTMVPINHVLGNSDKVAYMYSILVRQYGLTRDAYQYLENIKKNTEQIGTIFDALPSELGGNITCISDPEEQVIGWVSAGTTTQKRIFISYKDKPKTGVGIEWMYSRQCEPFTSSRDSLIYYLNARNLIISENRRPVDNGGIFINYTMGREDCIDCRLRGSNIKPAYWPD</sequence>
<dbReference type="Proteomes" id="UP000245647">
    <property type="component" value="Unassembled WGS sequence"/>
</dbReference>
<proteinExistence type="predicted"/>
<accession>A0A2U2PIT7</accession>
<name>A0A2U2PIT7_9SPHI</name>
<dbReference type="RefSeq" id="WP_109415259.1">
    <property type="nucleotide sequence ID" value="NZ_QEAS01000005.1"/>
</dbReference>
<protein>
    <submittedName>
        <fullName evidence="1">DUF4249 domain-containing protein</fullName>
    </submittedName>
</protein>
<organism evidence="1 2">
    <name type="scientific">Pararcticibacter amylolyticus</name>
    <dbReference type="NCBI Taxonomy" id="2173175"/>
    <lineage>
        <taxon>Bacteria</taxon>
        <taxon>Pseudomonadati</taxon>
        <taxon>Bacteroidota</taxon>
        <taxon>Sphingobacteriia</taxon>
        <taxon>Sphingobacteriales</taxon>
        <taxon>Sphingobacteriaceae</taxon>
        <taxon>Pararcticibacter</taxon>
    </lineage>
</organism>
<dbReference type="OrthoDB" id="1062680at2"/>
<dbReference type="PROSITE" id="PS51257">
    <property type="entry name" value="PROKAR_LIPOPROTEIN"/>
    <property type="match status" value="1"/>
</dbReference>
<gene>
    <name evidence="1" type="ORF">DDR33_08070</name>
</gene>
<comment type="caution">
    <text evidence="1">The sequence shown here is derived from an EMBL/GenBank/DDBJ whole genome shotgun (WGS) entry which is preliminary data.</text>
</comment>
<reference evidence="1 2" key="1">
    <citation type="submission" date="2018-04" db="EMBL/GenBank/DDBJ databases">
        <title>Pedobacter chongqingensis sp. nov., isolated from a rottenly hemp rope.</title>
        <authorList>
            <person name="Cai Y."/>
        </authorList>
    </citation>
    <scope>NUCLEOTIDE SEQUENCE [LARGE SCALE GENOMIC DNA]</scope>
    <source>
        <strain evidence="1 2">FJ4-8</strain>
    </source>
</reference>
<evidence type="ECO:0000313" key="1">
    <source>
        <dbReference type="EMBL" id="PWG81317.1"/>
    </source>
</evidence>
<dbReference type="AlphaFoldDB" id="A0A2U2PIT7"/>
<evidence type="ECO:0000313" key="2">
    <source>
        <dbReference type="Proteomes" id="UP000245647"/>
    </source>
</evidence>
<dbReference type="Pfam" id="PF14054">
    <property type="entry name" value="DUF4249"/>
    <property type="match status" value="1"/>
</dbReference>